<dbReference type="OrthoDB" id="6399635at2"/>
<dbReference type="CDD" id="cd02966">
    <property type="entry name" value="TlpA_like_family"/>
    <property type="match status" value="1"/>
</dbReference>
<comment type="caution">
    <text evidence="4">The sequence shown here is derived from an EMBL/GenBank/DDBJ whole genome shotgun (WGS) entry which is preliminary data.</text>
</comment>
<dbReference type="Pfam" id="PF00578">
    <property type="entry name" value="AhpC-TSA"/>
    <property type="match status" value="1"/>
</dbReference>
<dbReference type="Pfam" id="PF17127">
    <property type="entry name" value="DUF5106"/>
    <property type="match status" value="1"/>
</dbReference>
<evidence type="ECO:0000256" key="2">
    <source>
        <dbReference type="SAM" id="SignalP"/>
    </source>
</evidence>
<keyword evidence="2" id="KW-0732">Signal</keyword>
<dbReference type="InterPro" id="IPR033395">
    <property type="entry name" value="DUF5106"/>
</dbReference>
<dbReference type="SUPFAM" id="SSF52833">
    <property type="entry name" value="Thioredoxin-like"/>
    <property type="match status" value="1"/>
</dbReference>
<dbReference type="InterPro" id="IPR000866">
    <property type="entry name" value="AhpC/TSA"/>
</dbReference>
<dbReference type="EMBL" id="VOXD01000005">
    <property type="protein sequence ID" value="TXF90743.1"/>
    <property type="molecule type" value="Genomic_DNA"/>
</dbReference>
<keyword evidence="1" id="KW-0175">Coiled coil</keyword>
<sequence length="479" mass="55899">MRKYYLFLFMALTFGLSAQESYKITIEIDGYEEPILSLANNVLDKQYIVDTAARSPEGTYVFESDTSALPRGIYLVVLAPDNSYFQMVVGDDDDQVFTLKTRKDKLAGATVESSEENEIFFEYLAYLDRQGEASRPAREALQDSTLTDEQRDPLMEKLNAISDEVDLHQQKIMAEYPQSFTTAIIKANRANDPPAYEHLAEEERNPARLAWLLEHYFDPLDLKDDRLLRTPFLFERINYYVDRLHIQHPDTVAMAIDKVLGKMDPNSELFKYYVVHFTNKAAKSKIVGMDAVYVHMVDAYYKSGLAYWVDPEQLETMTEDVERIRPLLIGRKAPNLAMSRRDGSPVELYDIDAKYTVLYFWKYDCSSCKKSTPYMKDFYAKWKDRGVEVFSVCTKQNELEKCWEYIDDNEIGDWLHATDRYQRFFKDYDVRSTPTIYVLDENKEIVSKRIAAKQLDELLENLEKQRELREESDKSTGER</sequence>
<feature type="coiled-coil region" evidence="1">
    <location>
        <begin position="445"/>
        <end position="475"/>
    </location>
</feature>
<dbReference type="PROSITE" id="PS51352">
    <property type="entry name" value="THIOREDOXIN_2"/>
    <property type="match status" value="1"/>
</dbReference>
<evidence type="ECO:0000313" key="5">
    <source>
        <dbReference type="Proteomes" id="UP000321907"/>
    </source>
</evidence>
<feature type="chain" id="PRO_5023149670" evidence="2">
    <location>
        <begin position="19"/>
        <end position="479"/>
    </location>
</feature>
<dbReference type="InterPro" id="IPR050553">
    <property type="entry name" value="Thioredoxin_ResA/DsbE_sf"/>
</dbReference>
<gene>
    <name evidence="4" type="ORF">FUA23_04700</name>
</gene>
<dbReference type="InterPro" id="IPR036249">
    <property type="entry name" value="Thioredoxin-like_sf"/>
</dbReference>
<dbReference type="RefSeq" id="WP_147929571.1">
    <property type="nucleotide sequence ID" value="NZ_VOXD01000005.1"/>
</dbReference>
<feature type="signal peptide" evidence="2">
    <location>
        <begin position="1"/>
        <end position="18"/>
    </location>
</feature>
<dbReference type="AlphaFoldDB" id="A0A5C7FL34"/>
<dbReference type="Proteomes" id="UP000321907">
    <property type="component" value="Unassembled WGS sequence"/>
</dbReference>
<name>A0A5C7FL34_9BACT</name>
<dbReference type="Gene3D" id="3.40.30.10">
    <property type="entry name" value="Glutaredoxin"/>
    <property type="match status" value="1"/>
</dbReference>
<dbReference type="PANTHER" id="PTHR42852:SF13">
    <property type="entry name" value="PROTEIN DIPZ"/>
    <property type="match status" value="1"/>
</dbReference>
<evidence type="ECO:0000259" key="3">
    <source>
        <dbReference type="PROSITE" id="PS51352"/>
    </source>
</evidence>
<accession>A0A5C7FL34</accession>
<dbReference type="InterPro" id="IPR013766">
    <property type="entry name" value="Thioredoxin_domain"/>
</dbReference>
<evidence type="ECO:0000313" key="4">
    <source>
        <dbReference type="EMBL" id="TXF90743.1"/>
    </source>
</evidence>
<dbReference type="PANTHER" id="PTHR42852">
    <property type="entry name" value="THIOL:DISULFIDE INTERCHANGE PROTEIN DSBE"/>
    <property type="match status" value="1"/>
</dbReference>
<organism evidence="4 5">
    <name type="scientific">Neolewinella aurantiaca</name>
    <dbReference type="NCBI Taxonomy" id="2602767"/>
    <lineage>
        <taxon>Bacteria</taxon>
        <taxon>Pseudomonadati</taxon>
        <taxon>Bacteroidota</taxon>
        <taxon>Saprospiria</taxon>
        <taxon>Saprospirales</taxon>
        <taxon>Lewinellaceae</taxon>
        <taxon>Neolewinella</taxon>
    </lineage>
</organism>
<proteinExistence type="predicted"/>
<dbReference type="GO" id="GO:0016491">
    <property type="term" value="F:oxidoreductase activity"/>
    <property type="evidence" value="ECO:0007669"/>
    <property type="project" value="InterPro"/>
</dbReference>
<feature type="domain" description="Thioredoxin" evidence="3">
    <location>
        <begin position="327"/>
        <end position="467"/>
    </location>
</feature>
<protein>
    <submittedName>
        <fullName evidence="4">Redoxin domain-containing protein</fullName>
    </submittedName>
</protein>
<reference evidence="4 5" key="1">
    <citation type="submission" date="2019-08" db="EMBL/GenBank/DDBJ databases">
        <title>Lewinella sp. strain SSH13 Genome sequencing and assembly.</title>
        <authorList>
            <person name="Kim I."/>
        </authorList>
    </citation>
    <scope>NUCLEOTIDE SEQUENCE [LARGE SCALE GENOMIC DNA]</scope>
    <source>
        <strain evidence="4 5">SSH13</strain>
    </source>
</reference>
<keyword evidence="5" id="KW-1185">Reference proteome</keyword>
<dbReference type="GO" id="GO:0016209">
    <property type="term" value="F:antioxidant activity"/>
    <property type="evidence" value="ECO:0007669"/>
    <property type="project" value="InterPro"/>
</dbReference>
<evidence type="ECO:0000256" key="1">
    <source>
        <dbReference type="SAM" id="Coils"/>
    </source>
</evidence>